<evidence type="ECO:0000313" key="2">
    <source>
        <dbReference type="EMBL" id="KAJ8954230.1"/>
    </source>
</evidence>
<reference evidence="2" key="1">
    <citation type="journal article" date="2023" name="Insect Mol. Biol.">
        <title>Genome sequencing provides insights into the evolution of gene families encoding plant cell wall-degrading enzymes in longhorned beetles.</title>
        <authorList>
            <person name="Shin N.R."/>
            <person name="Okamura Y."/>
            <person name="Kirsch R."/>
            <person name="Pauchet Y."/>
        </authorList>
    </citation>
    <scope>NUCLEOTIDE SEQUENCE</scope>
    <source>
        <strain evidence="2">AMC_N1</strain>
    </source>
</reference>
<feature type="compositionally biased region" description="Basic and acidic residues" evidence="1">
    <location>
        <begin position="66"/>
        <end position="84"/>
    </location>
</feature>
<organism evidence="2 3">
    <name type="scientific">Aromia moschata</name>
    <dbReference type="NCBI Taxonomy" id="1265417"/>
    <lineage>
        <taxon>Eukaryota</taxon>
        <taxon>Metazoa</taxon>
        <taxon>Ecdysozoa</taxon>
        <taxon>Arthropoda</taxon>
        <taxon>Hexapoda</taxon>
        <taxon>Insecta</taxon>
        <taxon>Pterygota</taxon>
        <taxon>Neoptera</taxon>
        <taxon>Endopterygota</taxon>
        <taxon>Coleoptera</taxon>
        <taxon>Polyphaga</taxon>
        <taxon>Cucujiformia</taxon>
        <taxon>Chrysomeloidea</taxon>
        <taxon>Cerambycidae</taxon>
        <taxon>Cerambycinae</taxon>
        <taxon>Callichromatini</taxon>
        <taxon>Aromia</taxon>
    </lineage>
</organism>
<evidence type="ECO:0000256" key="1">
    <source>
        <dbReference type="SAM" id="MobiDB-lite"/>
    </source>
</evidence>
<sequence>MEVDNKKPSSLLTEVPAGRELSDVYLRHPANESSSDSEGEEAPFQDVEDEQEVETFRRVLQQQRDMQIKRAKEAEEKKKADANG</sequence>
<dbReference type="EMBL" id="JAPWTK010000050">
    <property type="protein sequence ID" value="KAJ8954230.1"/>
    <property type="molecule type" value="Genomic_DNA"/>
</dbReference>
<protein>
    <submittedName>
        <fullName evidence="2">Uncharacterized protein</fullName>
    </submittedName>
</protein>
<name>A0AAV8YTN4_9CUCU</name>
<accession>A0AAV8YTN4</accession>
<comment type="caution">
    <text evidence="2">The sequence shown here is derived from an EMBL/GenBank/DDBJ whole genome shotgun (WGS) entry which is preliminary data.</text>
</comment>
<evidence type="ECO:0000313" key="3">
    <source>
        <dbReference type="Proteomes" id="UP001162162"/>
    </source>
</evidence>
<keyword evidence="3" id="KW-1185">Reference proteome</keyword>
<feature type="compositionally biased region" description="Acidic residues" evidence="1">
    <location>
        <begin position="35"/>
        <end position="53"/>
    </location>
</feature>
<dbReference type="Proteomes" id="UP001162162">
    <property type="component" value="Unassembled WGS sequence"/>
</dbReference>
<gene>
    <name evidence="2" type="ORF">NQ318_005825</name>
</gene>
<proteinExistence type="predicted"/>
<feature type="region of interest" description="Disordered" evidence="1">
    <location>
        <begin position="1"/>
        <end position="84"/>
    </location>
</feature>
<dbReference type="AlphaFoldDB" id="A0AAV8YTN4"/>
<feature type="compositionally biased region" description="Basic and acidic residues" evidence="1">
    <location>
        <begin position="20"/>
        <end position="30"/>
    </location>
</feature>